<name>A0A914X2U5_9BILA</name>
<feature type="compositionally biased region" description="Polar residues" evidence="1">
    <location>
        <begin position="1"/>
        <end position="10"/>
    </location>
</feature>
<evidence type="ECO:0000313" key="3">
    <source>
        <dbReference type="WBParaSite" id="PSAMB.scaffold61size89802.g1193.t1"/>
    </source>
</evidence>
<accession>A0A914X2U5</accession>
<evidence type="ECO:0000256" key="1">
    <source>
        <dbReference type="SAM" id="MobiDB-lite"/>
    </source>
</evidence>
<keyword evidence="2" id="KW-1185">Reference proteome</keyword>
<feature type="region of interest" description="Disordered" evidence="1">
    <location>
        <begin position="207"/>
        <end position="233"/>
    </location>
</feature>
<feature type="region of interest" description="Disordered" evidence="1">
    <location>
        <begin position="140"/>
        <end position="162"/>
    </location>
</feature>
<evidence type="ECO:0000313" key="2">
    <source>
        <dbReference type="Proteomes" id="UP000887566"/>
    </source>
</evidence>
<protein>
    <submittedName>
        <fullName evidence="3">Uncharacterized protein</fullName>
    </submittedName>
</protein>
<feature type="compositionally biased region" description="Basic residues" evidence="1">
    <location>
        <begin position="85"/>
        <end position="94"/>
    </location>
</feature>
<dbReference type="WBParaSite" id="PSAMB.scaffold61size89802.g1193.t1">
    <property type="protein sequence ID" value="PSAMB.scaffold61size89802.g1193.t1"/>
    <property type="gene ID" value="PSAMB.scaffold61size89802.g1193"/>
</dbReference>
<proteinExistence type="predicted"/>
<dbReference type="Proteomes" id="UP000887566">
    <property type="component" value="Unplaced"/>
</dbReference>
<feature type="compositionally biased region" description="Basic and acidic residues" evidence="1">
    <location>
        <begin position="17"/>
        <end position="39"/>
    </location>
</feature>
<dbReference type="AlphaFoldDB" id="A0A914X2U5"/>
<organism evidence="2 3">
    <name type="scientific">Plectus sambesii</name>
    <dbReference type="NCBI Taxonomy" id="2011161"/>
    <lineage>
        <taxon>Eukaryota</taxon>
        <taxon>Metazoa</taxon>
        <taxon>Ecdysozoa</taxon>
        <taxon>Nematoda</taxon>
        <taxon>Chromadorea</taxon>
        <taxon>Plectida</taxon>
        <taxon>Plectina</taxon>
        <taxon>Plectoidea</taxon>
        <taxon>Plectidae</taxon>
        <taxon>Plectus</taxon>
    </lineage>
</organism>
<feature type="compositionally biased region" description="Low complexity" evidence="1">
    <location>
        <begin position="149"/>
        <end position="162"/>
    </location>
</feature>
<feature type="region of interest" description="Disordered" evidence="1">
    <location>
        <begin position="1"/>
        <end position="104"/>
    </location>
</feature>
<sequence length="233" mass="24668">MPRGEQSSASRPAMSCDGDRLTTRNDDDGGRVLKAKEAPAEGQSVALERADPSAGAQLESAASGWPPGAPFAPTGVRLMESGRKFAPRPPRRSHQSSILDHGGPRYAPGRPFRPVGQCLCLFAHHSLSLNAAARRAAQSIGTKRPACHRPSSSSPPSLRPSSVVDTLVVHCSGPSARPDPMSCLSILSTETDTGAVALKRHSTLASTRNNALSRHRRDPHSLPCADAVRRLPD</sequence>
<reference evidence="3" key="1">
    <citation type="submission" date="2022-11" db="UniProtKB">
        <authorList>
            <consortium name="WormBaseParasite"/>
        </authorList>
    </citation>
    <scope>IDENTIFICATION</scope>
</reference>